<dbReference type="GO" id="GO:0005524">
    <property type="term" value="F:ATP binding"/>
    <property type="evidence" value="ECO:0007669"/>
    <property type="project" value="UniProtKB-KW"/>
</dbReference>
<dbReference type="InterPro" id="IPR017871">
    <property type="entry name" value="ABC_transporter-like_CS"/>
</dbReference>
<comment type="subcellular location">
    <subcellularLocation>
        <location evidence="1">Cell membrane</location>
        <topology evidence="1">Multi-pass membrane protein</topology>
    </subcellularLocation>
</comment>
<keyword evidence="2" id="KW-0813">Transport</keyword>
<organism evidence="12 13">
    <name type="scientific">Algisphaera agarilytica</name>
    <dbReference type="NCBI Taxonomy" id="1385975"/>
    <lineage>
        <taxon>Bacteria</taxon>
        <taxon>Pseudomonadati</taxon>
        <taxon>Planctomycetota</taxon>
        <taxon>Phycisphaerae</taxon>
        <taxon>Phycisphaerales</taxon>
        <taxon>Phycisphaeraceae</taxon>
        <taxon>Algisphaera</taxon>
    </lineage>
</organism>
<dbReference type="InterPro" id="IPR027417">
    <property type="entry name" value="P-loop_NTPase"/>
</dbReference>
<dbReference type="SUPFAM" id="SSF52540">
    <property type="entry name" value="P-loop containing nucleoside triphosphate hydrolases"/>
    <property type="match status" value="1"/>
</dbReference>
<dbReference type="Pfam" id="PF00664">
    <property type="entry name" value="ABC_membrane"/>
    <property type="match status" value="1"/>
</dbReference>
<proteinExistence type="predicted"/>
<feature type="transmembrane region" description="Helical" evidence="9">
    <location>
        <begin position="123"/>
        <end position="140"/>
    </location>
</feature>
<dbReference type="RefSeq" id="WP_184678095.1">
    <property type="nucleotide sequence ID" value="NZ_JACHGY010000001.1"/>
</dbReference>
<dbReference type="InterPro" id="IPR003439">
    <property type="entry name" value="ABC_transporter-like_ATP-bd"/>
</dbReference>
<dbReference type="CDD" id="cd18552">
    <property type="entry name" value="ABC_6TM_MsbA_like"/>
    <property type="match status" value="1"/>
</dbReference>
<dbReference type="Gene3D" id="3.40.50.300">
    <property type="entry name" value="P-loop containing nucleotide triphosphate hydrolases"/>
    <property type="match status" value="1"/>
</dbReference>
<dbReference type="SUPFAM" id="SSF90123">
    <property type="entry name" value="ABC transporter transmembrane region"/>
    <property type="match status" value="1"/>
</dbReference>
<evidence type="ECO:0000256" key="8">
    <source>
        <dbReference type="ARBA" id="ARBA00023136"/>
    </source>
</evidence>
<dbReference type="SMART" id="SM00382">
    <property type="entry name" value="AAA"/>
    <property type="match status" value="1"/>
</dbReference>
<dbReference type="AlphaFoldDB" id="A0A7X0H7L1"/>
<evidence type="ECO:0000256" key="2">
    <source>
        <dbReference type="ARBA" id="ARBA00022448"/>
    </source>
</evidence>
<keyword evidence="13" id="KW-1185">Reference proteome</keyword>
<feature type="transmembrane region" description="Helical" evidence="9">
    <location>
        <begin position="313"/>
        <end position="334"/>
    </location>
</feature>
<keyword evidence="4 9" id="KW-0812">Transmembrane</keyword>
<dbReference type="FunFam" id="3.40.50.300:FF:000221">
    <property type="entry name" value="Multidrug ABC transporter ATP-binding protein"/>
    <property type="match status" value="1"/>
</dbReference>
<dbReference type="PANTHER" id="PTHR43394:SF1">
    <property type="entry name" value="ATP-BINDING CASSETTE SUB-FAMILY B MEMBER 10, MITOCHONDRIAL"/>
    <property type="match status" value="1"/>
</dbReference>
<evidence type="ECO:0000256" key="9">
    <source>
        <dbReference type="SAM" id="Phobius"/>
    </source>
</evidence>
<evidence type="ECO:0000256" key="4">
    <source>
        <dbReference type="ARBA" id="ARBA00022692"/>
    </source>
</evidence>
<feature type="transmembrane region" description="Helical" evidence="9">
    <location>
        <begin position="51"/>
        <end position="77"/>
    </location>
</feature>
<dbReference type="Proteomes" id="UP000541810">
    <property type="component" value="Unassembled WGS sequence"/>
</dbReference>
<dbReference type="InterPro" id="IPR039421">
    <property type="entry name" value="Type_1_exporter"/>
</dbReference>
<feature type="transmembrane region" description="Helical" evidence="9">
    <location>
        <begin position="205"/>
        <end position="222"/>
    </location>
</feature>
<dbReference type="PROSITE" id="PS50929">
    <property type="entry name" value="ABC_TM1F"/>
    <property type="match status" value="1"/>
</dbReference>
<feature type="domain" description="ABC transporter" evidence="10">
    <location>
        <begin position="408"/>
        <end position="643"/>
    </location>
</feature>
<keyword evidence="6" id="KW-0067">ATP-binding</keyword>
<evidence type="ECO:0000256" key="6">
    <source>
        <dbReference type="ARBA" id="ARBA00022840"/>
    </source>
</evidence>
<feature type="transmembrane region" description="Helical" evidence="9">
    <location>
        <begin position="228"/>
        <end position="245"/>
    </location>
</feature>
<evidence type="ECO:0000313" key="13">
    <source>
        <dbReference type="Proteomes" id="UP000541810"/>
    </source>
</evidence>
<evidence type="ECO:0000256" key="1">
    <source>
        <dbReference type="ARBA" id="ARBA00004651"/>
    </source>
</evidence>
<dbReference type="GO" id="GO:0015421">
    <property type="term" value="F:ABC-type oligopeptide transporter activity"/>
    <property type="evidence" value="ECO:0007669"/>
    <property type="project" value="TreeGrafter"/>
</dbReference>
<name>A0A7X0H7L1_9BACT</name>
<keyword evidence="3" id="KW-1003">Cell membrane</keyword>
<reference evidence="12 13" key="1">
    <citation type="submission" date="2020-08" db="EMBL/GenBank/DDBJ databases">
        <title>Genomic Encyclopedia of Type Strains, Phase IV (KMG-IV): sequencing the most valuable type-strain genomes for metagenomic binning, comparative biology and taxonomic classification.</title>
        <authorList>
            <person name="Goeker M."/>
        </authorList>
    </citation>
    <scope>NUCLEOTIDE SEQUENCE [LARGE SCALE GENOMIC DNA]</scope>
    <source>
        <strain evidence="12 13">DSM 103725</strain>
    </source>
</reference>
<dbReference type="InterPro" id="IPR036640">
    <property type="entry name" value="ABC1_TM_sf"/>
</dbReference>
<keyword evidence="5" id="KW-0547">Nucleotide-binding</keyword>
<dbReference type="InterPro" id="IPR011527">
    <property type="entry name" value="ABC1_TM_dom"/>
</dbReference>
<accession>A0A7X0H7L1</accession>
<dbReference type="Gene3D" id="1.20.1560.10">
    <property type="entry name" value="ABC transporter type 1, transmembrane domain"/>
    <property type="match status" value="1"/>
</dbReference>
<gene>
    <name evidence="12" type="ORF">HNQ40_002394</name>
</gene>
<evidence type="ECO:0000259" key="11">
    <source>
        <dbReference type="PROSITE" id="PS50929"/>
    </source>
</evidence>
<keyword evidence="7 9" id="KW-1133">Transmembrane helix</keyword>
<evidence type="ECO:0000313" key="12">
    <source>
        <dbReference type="EMBL" id="MBB6430588.1"/>
    </source>
</evidence>
<dbReference type="PANTHER" id="PTHR43394">
    <property type="entry name" value="ATP-DEPENDENT PERMEASE MDL1, MITOCHONDRIAL"/>
    <property type="match status" value="1"/>
</dbReference>
<protein>
    <submittedName>
        <fullName evidence="12">ABC-type multidrug transport system fused ATPase/permease subunit</fullName>
    </submittedName>
</protein>
<evidence type="ECO:0000259" key="10">
    <source>
        <dbReference type="PROSITE" id="PS50893"/>
    </source>
</evidence>
<dbReference type="GO" id="GO:0005886">
    <property type="term" value="C:plasma membrane"/>
    <property type="evidence" value="ECO:0007669"/>
    <property type="project" value="UniProtKB-SubCell"/>
</dbReference>
<dbReference type="EMBL" id="JACHGY010000001">
    <property type="protein sequence ID" value="MBB6430588.1"/>
    <property type="molecule type" value="Genomic_DNA"/>
</dbReference>
<dbReference type="GO" id="GO:0016887">
    <property type="term" value="F:ATP hydrolysis activity"/>
    <property type="evidence" value="ECO:0007669"/>
    <property type="project" value="InterPro"/>
</dbReference>
<evidence type="ECO:0000256" key="3">
    <source>
        <dbReference type="ARBA" id="ARBA00022475"/>
    </source>
</evidence>
<keyword evidence="8 9" id="KW-0472">Membrane</keyword>
<dbReference type="PROSITE" id="PS00211">
    <property type="entry name" value="ABC_TRANSPORTER_1"/>
    <property type="match status" value="1"/>
</dbReference>
<evidence type="ECO:0000256" key="7">
    <source>
        <dbReference type="ARBA" id="ARBA00022989"/>
    </source>
</evidence>
<feature type="domain" description="ABC transmembrane type-1" evidence="11">
    <location>
        <begin position="53"/>
        <end position="369"/>
    </location>
</feature>
<evidence type="ECO:0000256" key="5">
    <source>
        <dbReference type="ARBA" id="ARBA00022741"/>
    </source>
</evidence>
<dbReference type="InterPro" id="IPR003593">
    <property type="entry name" value="AAA+_ATPase"/>
</dbReference>
<dbReference type="PROSITE" id="PS50893">
    <property type="entry name" value="ABC_TRANSPORTER_2"/>
    <property type="match status" value="1"/>
</dbReference>
<comment type="caution">
    <text evidence="12">The sequence shown here is derived from an EMBL/GenBank/DDBJ whole genome shotgun (WGS) entry which is preliminary data.</text>
</comment>
<sequence length="647" mass="71051">MTGVYRGCASLREVLYTIGSYCPADAGARPRADAVKTFWLFARQMLRYRKLLVIAMIAALLDTASATAGFAMLMQIIDLLIGNQQGLQEAAREFLQAPDTIRRLGGDYSHWADRLPSDGFKSFLYAILFILPLALFGSTMRYTHQALAITVGVRVVTRIRQQAFFNILHLPIETSEDLRSADSLSRLVGDTGQLGKGFNTLMGKAVRDVLMGFAFLLFALYVDWKLTGIFLIGLPIIGVAIKKFGKRIRRATKYTLREYANMIGAVQESIQHPSVVRLHNAEGYERRRFNTINRSLEKQIFRARTAKALSSPVIELISLVGVMGVSLAAAWYVFNGQGNPTDMVKVLVLLGMAGNSVRPLANLNNDLQEAGAAAVRIKEVLDAEPEPNTREYHKAETNPVLPRHHQDIVFESVSYRYPGSEEFAVSHLDLRVVHGQSVAIVGTNGSGKSTLLNLVPRLTNPTQGRVLIDGTDIATVSLRSLRHQISAVTQHSVMFAGTIADNIAYGRRDTPREDIIAAAQASFADEFVNELPDGYDTVLGEGGSGLSGGQRQRLCIARAILRDPAILILDEATSQIDAESEARITAAINEARAGRTTLIIAHRLSTVVDCDNIVVMDDGQIVDQGKHDQLLERCPIYQTLVHNQLTG</sequence>
<dbReference type="Pfam" id="PF00005">
    <property type="entry name" value="ABC_tran"/>
    <property type="match status" value="1"/>
</dbReference>